<proteinExistence type="predicted"/>
<accession>A0A0F9UPG2</accession>
<comment type="caution">
    <text evidence="2">The sequence shown here is derived from an EMBL/GenBank/DDBJ whole genome shotgun (WGS) entry which is preliminary data.</text>
</comment>
<organism evidence="2">
    <name type="scientific">marine sediment metagenome</name>
    <dbReference type="NCBI Taxonomy" id="412755"/>
    <lineage>
        <taxon>unclassified sequences</taxon>
        <taxon>metagenomes</taxon>
        <taxon>ecological metagenomes</taxon>
    </lineage>
</organism>
<name>A0A0F9UPG2_9ZZZZ</name>
<feature type="domain" description="ASCH" evidence="1">
    <location>
        <begin position="2"/>
        <end position="91"/>
    </location>
</feature>
<dbReference type="SUPFAM" id="SSF88697">
    <property type="entry name" value="PUA domain-like"/>
    <property type="match status" value="1"/>
</dbReference>
<dbReference type="AlphaFoldDB" id="A0A0F9UPG2"/>
<dbReference type="SMART" id="SM01022">
    <property type="entry name" value="ASCH"/>
    <property type="match status" value="1"/>
</dbReference>
<dbReference type="InterPro" id="IPR007374">
    <property type="entry name" value="ASCH_domain"/>
</dbReference>
<dbReference type="Gene3D" id="2.30.130.30">
    <property type="entry name" value="Hypothetical protein"/>
    <property type="match status" value="1"/>
</dbReference>
<gene>
    <name evidence="2" type="ORF">LCGC14_0238790</name>
</gene>
<evidence type="ECO:0000259" key="1">
    <source>
        <dbReference type="SMART" id="SM01022"/>
    </source>
</evidence>
<protein>
    <recommendedName>
        <fullName evidence="1">ASCH domain-containing protein</fullName>
    </recommendedName>
</protein>
<evidence type="ECO:0000313" key="2">
    <source>
        <dbReference type="EMBL" id="KKN89372.1"/>
    </source>
</evidence>
<reference evidence="2" key="1">
    <citation type="journal article" date="2015" name="Nature">
        <title>Complex archaea that bridge the gap between prokaryotes and eukaryotes.</title>
        <authorList>
            <person name="Spang A."/>
            <person name="Saw J.H."/>
            <person name="Jorgensen S.L."/>
            <person name="Zaremba-Niedzwiedzka K."/>
            <person name="Martijn J."/>
            <person name="Lind A.E."/>
            <person name="van Eijk R."/>
            <person name="Schleper C."/>
            <person name="Guy L."/>
            <person name="Ettema T.J."/>
        </authorList>
    </citation>
    <scope>NUCLEOTIDE SEQUENCE</scope>
</reference>
<dbReference type="EMBL" id="LAZR01000119">
    <property type="protein sequence ID" value="KKN89372.1"/>
    <property type="molecule type" value="Genomic_DNA"/>
</dbReference>
<dbReference type="Pfam" id="PF04266">
    <property type="entry name" value="ASCH"/>
    <property type="match status" value="1"/>
</dbReference>
<sequence length="112" mass="12515">MLLMKKEFFEAIRQRRKTTTFRYWRRPMVAAGSVHRVRGLGVIRIEDITPVTADMLTDADAQADGYADVAALQDALDTLYTPQQRGERSLYRVCFAFEGGDGQATGPAPKCS</sequence>
<dbReference type="InterPro" id="IPR015947">
    <property type="entry name" value="PUA-like_sf"/>
</dbReference>